<accession>A0A6J1C6U7</accession>
<reference evidence="11 12" key="1">
    <citation type="submission" date="2025-04" db="UniProtKB">
        <authorList>
            <consortium name="RefSeq"/>
        </authorList>
    </citation>
    <scope>IDENTIFICATION</scope>
    <source>
        <strain evidence="11 12">OHB3-1</strain>
    </source>
</reference>
<keyword evidence="5" id="KW-0539">Nucleus</keyword>
<dbReference type="GeneID" id="111008940"/>
<evidence type="ECO:0000256" key="1">
    <source>
        <dbReference type="ARBA" id="ARBA00004123"/>
    </source>
</evidence>
<gene>
    <name evidence="11 12" type="primary">LOC111008940</name>
</gene>
<dbReference type="GO" id="GO:0006355">
    <property type="term" value="P:regulation of DNA-templated transcription"/>
    <property type="evidence" value="ECO:0007669"/>
    <property type="project" value="UniProtKB-ARBA"/>
</dbReference>
<dbReference type="PROSITE" id="PS50090">
    <property type="entry name" value="MYB_LIKE"/>
    <property type="match status" value="1"/>
</dbReference>
<dbReference type="PROSITE" id="PS51293">
    <property type="entry name" value="SANT"/>
    <property type="match status" value="1"/>
</dbReference>
<dbReference type="Proteomes" id="UP000504603">
    <property type="component" value="Unplaced"/>
</dbReference>
<dbReference type="RefSeq" id="XP_022137510.1">
    <property type="nucleotide sequence ID" value="XM_022281818.1"/>
</dbReference>
<dbReference type="GO" id="GO:0009723">
    <property type="term" value="P:response to ethylene"/>
    <property type="evidence" value="ECO:0007669"/>
    <property type="project" value="TreeGrafter"/>
</dbReference>
<dbReference type="KEGG" id="mcha:111008940"/>
<feature type="domain" description="HTH myb-type" evidence="9">
    <location>
        <begin position="103"/>
        <end position="159"/>
    </location>
</feature>
<dbReference type="InterPro" id="IPR017884">
    <property type="entry name" value="SANT_dom"/>
</dbReference>
<dbReference type="PROSITE" id="PS51294">
    <property type="entry name" value="HTH_MYB"/>
    <property type="match status" value="1"/>
</dbReference>
<evidence type="ECO:0000256" key="2">
    <source>
        <dbReference type="ARBA" id="ARBA00023015"/>
    </source>
</evidence>
<dbReference type="Gene3D" id="1.10.10.60">
    <property type="entry name" value="Homeodomain-like"/>
    <property type="match status" value="1"/>
</dbReference>
<organism evidence="10 12">
    <name type="scientific">Momordica charantia</name>
    <name type="common">Bitter gourd</name>
    <name type="synonym">Balsam pear</name>
    <dbReference type="NCBI Taxonomy" id="3673"/>
    <lineage>
        <taxon>Eukaryota</taxon>
        <taxon>Viridiplantae</taxon>
        <taxon>Streptophyta</taxon>
        <taxon>Embryophyta</taxon>
        <taxon>Tracheophyta</taxon>
        <taxon>Spermatophyta</taxon>
        <taxon>Magnoliopsida</taxon>
        <taxon>eudicotyledons</taxon>
        <taxon>Gunneridae</taxon>
        <taxon>Pentapetalae</taxon>
        <taxon>rosids</taxon>
        <taxon>fabids</taxon>
        <taxon>Cucurbitales</taxon>
        <taxon>Cucurbitaceae</taxon>
        <taxon>Momordiceae</taxon>
        <taxon>Momordica</taxon>
    </lineage>
</organism>
<dbReference type="InterPro" id="IPR006447">
    <property type="entry name" value="Myb_dom_plants"/>
</dbReference>
<keyword evidence="4" id="KW-0804">Transcription</keyword>
<dbReference type="SMART" id="SM00717">
    <property type="entry name" value="SANT"/>
    <property type="match status" value="1"/>
</dbReference>
<evidence type="ECO:0000313" key="10">
    <source>
        <dbReference type="Proteomes" id="UP000504603"/>
    </source>
</evidence>
<evidence type="ECO:0000256" key="3">
    <source>
        <dbReference type="ARBA" id="ARBA00023125"/>
    </source>
</evidence>
<dbReference type="GO" id="GO:0003677">
    <property type="term" value="F:DNA binding"/>
    <property type="evidence" value="ECO:0007669"/>
    <property type="project" value="UniProtKB-KW"/>
</dbReference>
<dbReference type="InterPro" id="IPR001005">
    <property type="entry name" value="SANT/Myb"/>
</dbReference>
<dbReference type="AlphaFoldDB" id="A0A6J1C6U7"/>
<dbReference type="OrthoDB" id="118550at2759"/>
<keyword evidence="3" id="KW-0238">DNA-binding</keyword>
<dbReference type="NCBIfam" id="TIGR01557">
    <property type="entry name" value="myb_SHAQKYF"/>
    <property type="match status" value="1"/>
</dbReference>
<feature type="region of interest" description="Disordered" evidence="6">
    <location>
        <begin position="52"/>
        <end position="109"/>
    </location>
</feature>
<evidence type="ECO:0000256" key="5">
    <source>
        <dbReference type="ARBA" id="ARBA00023242"/>
    </source>
</evidence>
<feature type="region of interest" description="Disordered" evidence="6">
    <location>
        <begin position="1"/>
        <end position="21"/>
    </location>
</feature>
<dbReference type="CDD" id="cd00167">
    <property type="entry name" value="SANT"/>
    <property type="match status" value="1"/>
</dbReference>
<name>A0A6J1C6U7_MOMCH</name>
<feature type="domain" description="SANT" evidence="8">
    <location>
        <begin position="106"/>
        <end position="159"/>
    </location>
</feature>
<protein>
    <submittedName>
        <fullName evidence="11 12">Transcription factor MYB1R1-like</fullName>
    </submittedName>
</protein>
<evidence type="ECO:0000313" key="12">
    <source>
        <dbReference type="RefSeq" id="XP_022137511.1"/>
    </source>
</evidence>
<evidence type="ECO:0000256" key="4">
    <source>
        <dbReference type="ARBA" id="ARBA00023163"/>
    </source>
</evidence>
<feature type="compositionally biased region" description="Basic and acidic residues" evidence="6">
    <location>
        <begin position="100"/>
        <end position="109"/>
    </location>
</feature>
<evidence type="ECO:0000256" key="6">
    <source>
        <dbReference type="SAM" id="MobiDB-lite"/>
    </source>
</evidence>
<evidence type="ECO:0000313" key="11">
    <source>
        <dbReference type="RefSeq" id="XP_022137510.1"/>
    </source>
</evidence>
<dbReference type="InterPro" id="IPR009057">
    <property type="entry name" value="Homeodomain-like_sf"/>
</dbReference>
<dbReference type="SUPFAM" id="SSF46689">
    <property type="entry name" value="Homeodomain-like"/>
    <property type="match status" value="1"/>
</dbReference>
<feature type="domain" description="Myb-like" evidence="7">
    <location>
        <begin position="103"/>
        <end position="155"/>
    </location>
</feature>
<evidence type="ECO:0000259" key="7">
    <source>
        <dbReference type="PROSITE" id="PS50090"/>
    </source>
</evidence>
<dbReference type="GO" id="GO:0009739">
    <property type="term" value="P:response to gibberellin"/>
    <property type="evidence" value="ECO:0007669"/>
    <property type="project" value="TreeGrafter"/>
</dbReference>
<keyword evidence="2" id="KW-0805">Transcription regulation</keyword>
<dbReference type="RefSeq" id="XP_022137511.1">
    <property type="nucleotide sequence ID" value="XM_022281819.1"/>
</dbReference>
<dbReference type="Pfam" id="PF00249">
    <property type="entry name" value="Myb_DNA-binding"/>
    <property type="match status" value="1"/>
</dbReference>
<comment type="subcellular location">
    <subcellularLocation>
        <location evidence="1">Nucleus</location>
    </subcellularLocation>
</comment>
<feature type="compositionally biased region" description="Low complexity" evidence="6">
    <location>
        <begin position="63"/>
        <end position="75"/>
    </location>
</feature>
<sequence length="321" mass="34723">MPRTSEIADSAISGGGDADMDAGGSVTKEIMLFGVRVVVDPMRKSVSMNNLSQYEHPSEASNDDNGGNNKSSNISTAERKEDAATGYASADDAVPNSGGNRDRERKRGVPWTEEEHKLFLLGLQKVGKGDWRGISRNFVKTRTPTQVASHAQKYFLRRSNLNRRRRRSSLFDITTDTVNVAAEEDQIQLQGNSSQLQSLLPPPPPEPCNINGYHHVMPNFPLSVCPAILPVPIPMEKLTLGHDNLENATSLKQVHPLAAEILPLNATTPEINLNLKSTINSGGSLSLNLALTSDSGDSSMNHLAFQGISGMSSRDNIISVA</sequence>
<proteinExistence type="predicted"/>
<dbReference type="InterPro" id="IPR017930">
    <property type="entry name" value="Myb_dom"/>
</dbReference>
<keyword evidence="10" id="KW-1185">Reference proteome</keyword>
<dbReference type="FunFam" id="1.10.10.60:FF:000009">
    <property type="entry name" value="transcription factor MYB1R1"/>
    <property type="match status" value="1"/>
</dbReference>
<dbReference type="InterPro" id="IPR052245">
    <property type="entry name" value="Plant_Stress_Dev_TF"/>
</dbReference>
<evidence type="ECO:0000259" key="8">
    <source>
        <dbReference type="PROSITE" id="PS51293"/>
    </source>
</evidence>
<dbReference type="GO" id="GO:0005634">
    <property type="term" value="C:nucleus"/>
    <property type="evidence" value="ECO:0007669"/>
    <property type="project" value="UniProtKB-SubCell"/>
</dbReference>
<dbReference type="PANTHER" id="PTHR44191">
    <property type="entry name" value="TRANSCRIPTION FACTOR KUA1"/>
    <property type="match status" value="1"/>
</dbReference>
<evidence type="ECO:0000259" key="9">
    <source>
        <dbReference type="PROSITE" id="PS51294"/>
    </source>
</evidence>
<dbReference type="PANTHER" id="PTHR44191:SF84">
    <property type="entry name" value="F25A4.19 PROTEIN"/>
    <property type="match status" value="1"/>
</dbReference>